<keyword evidence="1" id="KW-0547">Nucleotide-binding</keyword>
<dbReference type="InterPro" id="IPR027417">
    <property type="entry name" value="P-loop_NTPase"/>
</dbReference>
<dbReference type="GO" id="GO:0005829">
    <property type="term" value="C:cytosol"/>
    <property type="evidence" value="ECO:0007669"/>
    <property type="project" value="TreeGrafter"/>
</dbReference>
<organism evidence="4 5">
    <name type="scientific">Vibrio parahaemolyticus</name>
    <dbReference type="NCBI Taxonomy" id="670"/>
    <lineage>
        <taxon>Bacteria</taxon>
        <taxon>Pseudomonadati</taxon>
        <taxon>Pseudomonadota</taxon>
        <taxon>Gammaproteobacteria</taxon>
        <taxon>Vibrionales</taxon>
        <taxon>Vibrionaceae</taxon>
        <taxon>Vibrio</taxon>
    </lineage>
</organism>
<proteinExistence type="predicted"/>
<feature type="domain" description="Tr-type G" evidence="3">
    <location>
        <begin position="7"/>
        <end position="92"/>
    </location>
</feature>
<dbReference type="InterPro" id="IPR031157">
    <property type="entry name" value="G_TR_CS"/>
</dbReference>
<protein>
    <recommendedName>
        <fullName evidence="3">Tr-type G domain-containing protein</fullName>
    </recommendedName>
</protein>
<evidence type="ECO:0000313" key="4">
    <source>
        <dbReference type="EMBL" id="OXE29127.1"/>
    </source>
</evidence>
<dbReference type="GO" id="GO:0003924">
    <property type="term" value="F:GTPase activity"/>
    <property type="evidence" value="ECO:0007669"/>
    <property type="project" value="InterPro"/>
</dbReference>
<dbReference type="PANTHER" id="PTHR42908">
    <property type="entry name" value="TRANSLATION ELONGATION FACTOR-RELATED"/>
    <property type="match status" value="1"/>
</dbReference>
<evidence type="ECO:0000259" key="3">
    <source>
        <dbReference type="PROSITE" id="PS51722"/>
    </source>
</evidence>
<sequence>MATPQIDKLRNIAIIAHVDHGKTTLVDKLLQQSGTLESRGEAEERVMDSNDIEKERGITILAKNTAINWNDYRINIVDTPGHADFGGEVERI</sequence>
<dbReference type="Gene3D" id="3.40.50.300">
    <property type="entry name" value="P-loop containing nucleotide triphosphate hydrolases"/>
    <property type="match status" value="1"/>
</dbReference>
<feature type="non-terminal residue" evidence="4">
    <location>
        <position position="92"/>
    </location>
</feature>
<dbReference type="Pfam" id="PF00009">
    <property type="entry name" value="GTP_EFTU"/>
    <property type="match status" value="1"/>
</dbReference>
<accession>A0A227J3N2</accession>
<keyword evidence="2" id="KW-0342">GTP-binding</keyword>
<dbReference type="PROSITE" id="PS00301">
    <property type="entry name" value="G_TR_1"/>
    <property type="match status" value="1"/>
</dbReference>
<dbReference type="PRINTS" id="PR00315">
    <property type="entry name" value="ELONGATNFCT"/>
</dbReference>
<evidence type="ECO:0000256" key="2">
    <source>
        <dbReference type="ARBA" id="ARBA00023134"/>
    </source>
</evidence>
<evidence type="ECO:0000313" key="5">
    <source>
        <dbReference type="Proteomes" id="UP000214596"/>
    </source>
</evidence>
<dbReference type="PROSITE" id="PS51722">
    <property type="entry name" value="G_TR_2"/>
    <property type="match status" value="1"/>
</dbReference>
<dbReference type="Proteomes" id="UP000214596">
    <property type="component" value="Unassembled WGS sequence"/>
</dbReference>
<gene>
    <name evidence="4" type="ORF">CA163_30265</name>
</gene>
<dbReference type="PANTHER" id="PTHR42908:SF8">
    <property type="entry name" value="TR-TYPE G DOMAIN-CONTAINING PROTEIN"/>
    <property type="match status" value="1"/>
</dbReference>
<dbReference type="GO" id="GO:1990904">
    <property type="term" value="C:ribonucleoprotein complex"/>
    <property type="evidence" value="ECO:0007669"/>
    <property type="project" value="TreeGrafter"/>
</dbReference>
<dbReference type="EMBL" id="NIXT01003600">
    <property type="protein sequence ID" value="OXE29127.1"/>
    <property type="molecule type" value="Genomic_DNA"/>
</dbReference>
<dbReference type="InterPro" id="IPR000795">
    <property type="entry name" value="T_Tr_GTP-bd_dom"/>
</dbReference>
<dbReference type="GO" id="GO:0005525">
    <property type="term" value="F:GTP binding"/>
    <property type="evidence" value="ECO:0007669"/>
    <property type="project" value="UniProtKB-KW"/>
</dbReference>
<name>A0A227J3N2_VIBPH</name>
<reference evidence="4 5" key="1">
    <citation type="journal article" date="2017" name="Appl. Environ. Microbiol.">
        <title>Parallel evolution of two clades of a major Atlantic endemic Vibrio parahaemolyticus pathogen lineage by independent acquisition of related pathogenicity islands.</title>
        <authorList>
            <person name="Xu F."/>
            <person name="Gonzalez-Escalona N."/>
            <person name="Drees K.P."/>
            <person name="Sebra R.P."/>
            <person name="Cooper V.S."/>
            <person name="Jones S.H."/>
            <person name="Whistler C.A."/>
        </authorList>
    </citation>
    <scope>NUCLEOTIDE SEQUENCE [LARGE SCALE GENOMIC DNA]</scope>
    <source>
        <strain evidence="4 5">MAVP-3</strain>
    </source>
</reference>
<dbReference type="AlphaFoldDB" id="A0A227J3N2"/>
<dbReference type="SUPFAM" id="SSF52540">
    <property type="entry name" value="P-loop containing nucleoside triphosphate hydrolases"/>
    <property type="match status" value="1"/>
</dbReference>
<dbReference type="InterPro" id="IPR005225">
    <property type="entry name" value="Small_GTP-bd"/>
</dbReference>
<comment type="caution">
    <text evidence="4">The sequence shown here is derived from an EMBL/GenBank/DDBJ whole genome shotgun (WGS) entry which is preliminary data.</text>
</comment>
<dbReference type="NCBIfam" id="TIGR00231">
    <property type="entry name" value="small_GTP"/>
    <property type="match status" value="1"/>
</dbReference>
<evidence type="ECO:0000256" key="1">
    <source>
        <dbReference type="ARBA" id="ARBA00022741"/>
    </source>
</evidence>